<reference evidence="3" key="1">
    <citation type="submission" date="2021-11" db="EMBL/GenBank/DDBJ databases">
        <authorList>
            <person name="Herlambang A."/>
            <person name="Guo Y."/>
            <person name="Takashima Y."/>
            <person name="Nishizawa T."/>
        </authorList>
    </citation>
    <scope>NUCLEOTIDE SEQUENCE</scope>
    <source>
        <strain evidence="3">E1425</strain>
    </source>
</reference>
<gene>
    <name evidence="3" type="ORF">EMPS_03071</name>
</gene>
<evidence type="ECO:0000256" key="1">
    <source>
        <dbReference type="SAM" id="MobiDB-lite"/>
    </source>
</evidence>
<dbReference type="OrthoDB" id="2440670at2759"/>
<feature type="compositionally biased region" description="Pro residues" evidence="1">
    <location>
        <begin position="430"/>
        <end position="446"/>
    </location>
</feature>
<feature type="compositionally biased region" description="Basic and acidic residues" evidence="1">
    <location>
        <begin position="102"/>
        <end position="118"/>
    </location>
</feature>
<evidence type="ECO:0000256" key="2">
    <source>
        <dbReference type="SAM" id="Phobius"/>
    </source>
</evidence>
<feature type="compositionally biased region" description="Polar residues" evidence="1">
    <location>
        <begin position="212"/>
        <end position="223"/>
    </location>
</feature>
<comment type="caution">
    <text evidence="3">The sequence shown here is derived from an EMBL/GenBank/DDBJ whole genome shotgun (WGS) entry which is preliminary data.</text>
</comment>
<organism evidence="3 4">
    <name type="scientific">Entomortierella parvispora</name>
    <dbReference type="NCBI Taxonomy" id="205924"/>
    <lineage>
        <taxon>Eukaryota</taxon>
        <taxon>Fungi</taxon>
        <taxon>Fungi incertae sedis</taxon>
        <taxon>Mucoromycota</taxon>
        <taxon>Mortierellomycotina</taxon>
        <taxon>Mortierellomycetes</taxon>
        <taxon>Mortierellales</taxon>
        <taxon>Mortierellaceae</taxon>
        <taxon>Entomortierella</taxon>
    </lineage>
</organism>
<protein>
    <submittedName>
        <fullName evidence="3">Uncharacterized protein</fullName>
    </submittedName>
</protein>
<keyword evidence="2" id="KW-1133">Transmembrane helix</keyword>
<feature type="compositionally biased region" description="Pro residues" evidence="1">
    <location>
        <begin position="377"/>
        <end position="390"/>
    </location>
</feature>
<evidence type="ECO:0000313" key="4">
    <source>
        <dbReference type="Proteomes" id="UP000827284"/>
    </source>
</evidence>
<feature type="compositionally biased region" description="Polar residues" evidence="1">
    <location>
        <begin position="393"/>
        <end position="424"/>
    </location>
</feature>
<accession>A0A9P3LU29</accession>
<feature type="region of interest" description="Disordered" evidence="1">
    <location>
        <begin position="372"/>
        <end position="446"/>
    </location>
</feature>
<feature type="compositionally biased region" description="Basic and acidic residues" evidence="1">
    <location>
        <begin position="286"/>
        <end position="316"/>
    </location>
</feature>
<feature type="compositionally biased region" description="Low complexity" evidence="1">
    <location>
        <begin position="39"/>
        <end position="60"/>
    </location>
</feature>
<keyword evidence="4" id="KW-1185">Reference proteome</keyword>
<sequence length="446" mass="48773">MPYLSFGNSRNRATLIAALLIIEFLAILWMKDSGPSPTQPHYQRSPQQQRQGQDVEGQSQGQRKKIKDSKMKATTPRFLKGGAGVEPYHVNDEQWDFSMRATRPERKRSEGSEEHRGPEIVLLPKGDRDQTGDKASVNVQSSSLAPPPPLLPPSTSLASPQDNRPIDTATPPIPMWQTQQQREPSVSRQPPVDQSQGHYHHRTKTPDPAPSVSDTGISPSEQQKGGAKEKKLSTNEPIRSKGNNSVAFDVTKDSQGSVKSAKDEKSRTMSSTTKKAAKGNSKLSKKQREQRQLQRQQRVQEKNQRGRFKSTKERKLAQLIPALDEYGVIIEDHFISPRDSDGDGVPDYYVLLRPSSSIDTAADIGLFDDEVVKAQPHPTPLTPPGSPIAPTPNAQEQPTSLAPVTISAKNGPSQTSLPFSSEPTNMPLASPVPLPAPSPPPSSSLS</sequence>
<feature type="region of interest" description="Disordered" evidence="1">
    <location>
        <begin position="35"/>
        <end position="316"/>
    </location>
</feature>
<dbReference type="EMBL" id="BQFW01000004">
    <property type="protein sequence ID" value="GJJ70721.1"/>
    <property type="molecule type" value="Genomic_DNA"/>
</dbReference>
<dbReference type="AlphaFoldDB" id="A0A9P3LU29"/>
<evidence type="ECO:0000313" key="3">
    <source>
        <dbReference type="EMBL" id="GJJ70721.1"/>
    </source>
</evidence>
<feature type="transmembrane region" description="Helical" evidence="2">
    <location>
        <begin position="12"/>
        <end position="30"/>
    </location>
</feature>
<feature type="compositionally biased region" description="Polar residues" evidence="1">
    <location>
        <begin position="234"/>
        <end position="246"/>
    </location>
</feature>
<feature type="compositionally biased region" description="Polar residues" evidence="1">
    <location>
        <begin position="176"/>
        <end position="197"/>
    </location>
</feature>
<name>A0A9P3LU29_9FUNG</name>
<dbReference type="Proteomes" id="UP000827284">
    <property type="component" value="Unassembled WGS sequence"/>
</dbReference>
<keyword evidence="2" id="KW-0472">Membrane</keyword>
<keyword evidence="2" id="KW-0812">Transmembrane</keyword>
<proteinExistence type="predicted"/>
<reference evidence="3" key="2">
    <citation type="journal article" date="2022" name="Microbiol. Resour. Announc.">
        <title>Whole-Genome Sequence of Entomortierella parvispora E1425, a Mucoromycotan Fungus Associated with Burkholderiaceae-Related Endosymbiotic Bacteria.</title>
        <authorList>
            <person name="Herlambang A."/>
            <person name="Guo Y."/>
            <person name="Takashima Y."/>
            <person name="Narisawa K."/>
            <person name="Ohta H."/>
            <person name="Nishizawa T."/>
        </authorList>
    </citation>
    <scope>NUCLEOTIDE SEQUENCE</scope>
    <source>
        <strain evidence="3">E1425</strain>
    </source>
</reference>